<name>A0A0M3I6U2_ASCLU</name>
<evidence type="ECO:0000313" key="2">
    <source>
        <dbReference type="WBParaSite" id="ALUE_0001281201-mRNA-1"/>
    </source>
</evidence>
<keyword evidence="1" id="KW-1185">Reference proteome</keyword>
<proteinExistence type="predicted"/>
<reference evidence="2" key="1">
    <citation type="submission" date="2017-02" db="UniProtKB">
        <authorList>
            <consortium name="WormBaseParasite"/>
        </authorList>
    </citation>
    <scope>IDENTIFICATION</scope>
</reference>
<accession>A0A0M3I6U2</accession>
<dbReference type="Proteomes" id="UP000036681">
    <property type="component" value="Unplaced"/>
</dbReference>
<protein>
    <submittedName>
        <fullName evidence="2">ShKT domain-containing protein</fullName>
    </submittedName>
</protein>
<dbReference type="AlphaFoldDB" id="A0A0M3I6U2"/>
<sequence>MRAGSVNEIENPGTRMEITWREPVEDIHNELLRTHDDRLDWEPEEDDKKIVLSKALKAEQENKTANANDTNDTRRPFEMDCNAERDEFIAKCRYWALAGYCTNNKATKFLWCRKTCLCVGPSLQ</sequence>
<evidence type="ECO:0000313" key="1">
    <source>
        <dbReference type="Proteomes" id="UP000036681"/>
    </source>
</evidence>
<dbReference type="WBParaSite" id="ALUE_0001281201-mRNA-1">
    <property type="protein sequence ID" value="ALUE_0001281201-mRNA-1"/>
    <property type="gene ID" value="ALUE_0001281201"/>
</dbReference>
<organism evidence="1 2">
    <name type="scientific">Ascaris lumbricoides</name>
    <name type="common">Giant roundworm</name>
    <dbReference type="NCBI Taxonomy" id="6252"/>
    <lineage>
        <taxon>Eukaryota</taxon>
        <taxon>Metazoa</taxon>
        <taxon>Ecdysozoa</taxon>
        <taxon>Nematoda</taxon>
        <taxon>Chromadorea</taxon>
        <taxon>Rhabditida</taxon>
        <taxon>Spirurina</taxon>
        <taxon>Ascaridomorpha</taxon>
        <taxon>Ascaridoidea</taxon>
        <taxon>Ascarididae</taxon>
        <taxon>Ascaris</taxon>
    </lineage>
</organism>